<evidence type="ECO:0000259" key="9">
    <source>
        <dbReference type="Pfam" id="PF00696"/>
    </source>
</evidence>
<keyword evidence="4 8" id="KW-0808">Transferase</keyword>
<comment type="catalytic activity">
    <reaction evidence="8">
        <text>L-glutamate + ATP = L-glutamyl 5-phosphate + ADP</text>
        <dbReference type="Rhea" id="RHEA:14877"/>
        <dbReference type="ChEBI" id="CHEBI:29985"/>
        <dbReference type="ChEBI" id="CHEBI:30616"/>
        <dbReference type="ChEBI" id="CHEBI:58274"/>
        <dbReference type="ChEBI" id="CHEBI:456216"/>
        <dbReference type="EC" id="2.7.2.11"/>
    </reaction>
</comment>
<dbReference type="PIRSF" id="PIRSF000729">
    <property type="entry name" value="GK"/>
    <property type="match status" value="1"/>
</dbReference>
<evidence type="ECO:0000313" key="10">
    <source>
        <dbReference type="EMBL" id="CAB1129043.1"/>
    </source>
</evidence>
<dbReference type="GO" id="GO:0004349">
    <property type="term" value="F:glutamate 5-kinase activity"/>
    <property type="evidence" value="ECO:0007669"/>
    <property type="project" value="UniProtKB-UniRule"/>
</dbReference>
<feature type="binding site" evidence="8">
    <location>
        <position position="6"/>
    </location>
    <ligand>
        <name>ATP</name>
        <dbReference type="ChEBI" id="CHEBI:30616"/>
    </ligand>
</feature>
<evidence type="ECO:0000256" key="5">
    <source>
        <dbReference type="ARBA" id="ARBA00022741"/>
    </source>
</evidence>
<feature type="binding site" evidence="8">
    <location>
        <position position="129"/>
    </location>
    <ligand>
        <name>substrate</name>
    </ligand>
</feature>
<dbReference type="InterPro" id="IPR005715">
    <property type="entry name" value="Glu_5kinase/COase_Synthase"/>
</dbReference>
<dbReference type="InterPro" id="IPR011529">
    <property type="entry name" value="Glu_5kinase"/>
</dbReference>
<dbReference type="InterPro" id="IPR036393">
    <property type="entry name" value="AceGlu_kinase-like_sf"/>
</dbReference>
<keyword evidence="3 8" id="KW-0641">Proline biosynthesis</keyword>
<comment type="subcellular location">
    <subcellularLocation>
        <location evidence="8">Cytoplasm</location>
    </subcellularLocation>
</comment>
<name>A0A6F8ZH52_9FIRM</name>
<feature type="binding site" evidence="8">
    <location>
        <begin position="202"/>
        <end position="208"/>
    </location>
    <ligand>
        <name>ATP</name>
        <dbReference type="ChEBI" id="CHEBI:30616"/>
    </ligand>
</feature>
<keyword evidence="6 8" id="KW-0418">Kinase</keyword>
<dbReference type="PANTHER" id="PTHR43654:SF1">
    <property type="entry name" value="ISOPENTENYL PHOSPHATE KINASE"/>
    <property type="match status" value="1"/>
</dbReference>
<evidence type="ECO:0000256" key="3">
    <source>
        <dbReference type="ARBA" id="ARBA00022650"/>
    </source>
</evidence>
<dbReference type="PRINTS" id="PR00474">
    <property type="entry name" value="GLU5KINASE"/>
</dbReference>
<dbReference type="GO" id="GO:0005524">
    <property type="term" value="F:ATP binding"/>
    <property type="evidence" value="ECO:0007669"/>
    <property type="project" value="UniProtKB-KW"/>
</dbReference>
<dbReference type="GO" id="GO:0055129">
    <property type="term" value="P:L-proline biosynthetic process"/>
    <property type="evidence" value="ECO:0007669"/>
    <property type="project" value="UniProtKB-UniRule"/>
</dbReference>
<evidence type="ECO:0000256" key="4">
    <source>
        <dbReference type="ARBA" id="ARBA00022679"/>
    </source>
</evidence>
<comment type="similarity">
    <text evidence="8">Belongs to the glutamate 5-kinase family.</text>
</comment>
<dbReference type="NCBIfam" id="TIGR01027">
    <property type="entry name" value="proB"/>
    <property type="match status" value="1"/>
</dbReference>
<evidence type="ECO:0000256" key="2">
    <source>
        <dbReference type="ARBA" id="ARBA00022605"/>
    </source>
</evidence>
<proteinExistence type="inferred from homology"/>
<dbReference type="InterPro" id="IPR019797">
    <property type="entry name" value="Glutamate_5-kinase_CS"/>
</dbReference>
<evidence type="ECO:0000313" key="11">
    <source>
        <dbReference type="Proteomes" id="UP000503399"/>
    </source>
</evidence>
<dbReference type="InterPro" id="IPR041739">
    <property type="entry name" value="G5K_ProB"/>
</dbReference>
<keyword evidence="5 8" id="KW-0547">Nucleotide-binding</keyword>
<evidence type="ECO:0000256" key="6">
    <source>
        <dbReference type="ARBA" id="ARBA00022777"/>
    </source>
</evidence>
<dbReference type="EMBL" id="LR778114">
    <property type="protein sequence ID" value="CAB1129043.1"/>
    <property type="molecule type" value="Genomic_DNA"/>
</dbReference>
<reference evidence="10 11" key="1">
    <citation type="submission" date="2020-02" db="EMBL/GenBank/DDBJ databases">
        <authorList>
            <person name="Hogendoorn C."/>
        </authorList>
    </citation>
    <scope>NUCLEOTIDE SEQUENCE [LARGE SCALE GENOMIC DNA]</scope>
    <source>
        <strain evidence="10">R501</strain>
    </source>
</reference>
<feature type="binding site" evidence="8">
    <location>
        <position position="46"/>
    </location>
    <ligand>
        <name>substrate</name>
    </ligand>
</feature>
<sequence>MRIVAKFGTSTVCDEDGRLNRAAVGDLSRQTRALRALGHEVILVSSGAVGSGSGALGRVAASLAEKQALAAVGQPLLMEAYRRAMDPLMVAQVLLTREDLDCDDRRLRSRRTMARLLDWGVVPVVNENDTVADEEIRVGDNDTLAARVAELMGADLLVLLSDIDGLYTRDPHRDPEAERIPLVTDLTPAIQALGGPGGRWGTGGMRTKLEAARICWEAGIPTVIAHGRAEDVLLAAAEGTAVGTRFVPTV</sequence>
<dbReference type="AlphaFoldDB" id="A0A6F8ZH52"/>
<dbReference type="GO" id="GO:0005829">
    <property type="term" value="C:cytosol"/>
    <property type="evidence" value="ECO:0007669"/>
    <property type="project" value="TreeGrafter"/>
</dbReference>
<evidence type="ECO:0000256" key="8">
    <source>
        <dbReference type="HAMAP-Rule" id="MF_00456"/>
    </source>
</evidence>
<keyword evidence="7 8" id="KW-0067">ATP-binding</keyword>
<dbReference type="Proteomes" id="UP000503399">
    <property type="component" value="Chromosome"/>
</dbReference>
<dbReference type="Pfam" id="PF00696">
    <property type="entry name" value="AA_kinase"/>
    <property type="match status" value="1"/>
</dbReference>
<gene>
    <name evidence="8 10" type="primary">proB</name>
    <name evidence="10" type="ORF">R50_1542</name>
</gene>
<protein>
    <recommendedName>
        <fullName evidence="8">Glutamate 5-kinase</fullName>
        <ecNumber evidence="8">2.7.2.11</ecNumber>
    </recommendedName>
    <alternativeName>
        <fullName evidence="8">Gamma-glutamyl kinase</fullName>
        <shortName evidence="8">GK</shortName>
    </alternativeName>
</protein>
<feature type="domain" description="Aspartate/glutamate/uridylate kinase" evidence="9">
    <location>
        <begin position="1"/>
        <end position="225"/>
    </location>
</feature>
<dbReference type="EC" id="2.7.2.11" evidence="8"/>
<keyword evidence="2 8" id="KW-0028">Amino-acid biosynthesis</keyword>
<dbReference type="InterPro" id="IPR001057">
    <property type="entry name" value="Glu/AcGlu_kinase"/>
</dbReference>
<dbReference type="KEGG" id="hfv:R50_1542"/>
<accession>A0A6F8ZH52</accession>
<keyword evidence="11" id="KW-1185">Reference proteome</keyword>
<dbReference type="PROSITE" id="PS00902">
    <property type="entry name" value="GLUTAMATE_5_KINASE"/>
    <property type="match status" value="1"/>
</dbReference>
<dbReference type="PANTHER" id="PTHR43654">
    <property type="entry name" value="GLUTAMATE 5-KINASE"/>
    <property type="match status" value="1"/>
</dbReference>
<dbReference type="UniPathway" id="UPA00098">
    <property type="reaction ID" value="UER00359"/>
</dbReference>
<comment type="pathway">
    <text evidence="8">Amino-acid biosynthesis; L-proline biosynthesis; L-glutamate 5-semialdehyde from L-glutamate: step 1/2.</text>
</comment>
<dbReference type="FunFam" id="3.40.1160.10:FF:000018">
    <property type="entry name" value="Glutamate 5-kinase"/>
    <property type="match status" value="1"/>
</dbReference>
<dbReference type="CDD" id="cd04242">
    <property type="entry name" value="AAK_G5K_ProB"/>
    <property type="match status" value="1"/>
</dbReference>
<feature type="binding site" evidence="8">
    <location>
        <position position="141"/>
    </location>
    <ligand>
        <name>substrate</name>
    </ligand>
</feature>
<feature type="binding site" evidence="8">
    <location>
        <begin position="161"/>
        <end position="162"/>
    </location>
    <ligand>
        <name>ATP</name>
        <dbReference type="ChEBI" id="CHEBI:30616"/>
    </ligand>
</feature>
<dbReference type="SUPFAM" id="SSF53633">
    <property type="entry name" value="Carbamate kinase-like"/>
    <property type="match status" value="1"/>
</dbReference>
<evidence type="ECO:0000256" key="7">
    <source>
        <dbReference type="ARBA" id="ARBA00022840"/>
    </source>
</evidence>
<organism evidence="10 11">
    <name type="scientific">Candidatus Hydrogenisulfobacillus filiaventi</name>
    <dbReference type="NCBI Taxonomy" id="2707344"/>
    <lineage>
        <taxon>Bacteria</taxon>
        <taxon>Bacillati</taxon>
        <taxon>Bacillota</taxon>
        <taxon>Clostridia</taxon>
        <taxon>Eubacteriales</taxon>
        <taxon>Clostridiales Family XVII. Incertae Sedis</taxon>
        <taxon>Candidatus Hydrogenisulfobacillus</taxon>
    </lineage>
</organism>
<evidence type="ECO:0000256" key="1">
    <source>
        <dbReference type="ARBA" id="ARBA00022490"/>
    </source>
</evidence>
<dbReference type="Gene3D" id="3.40.1160.10">
    <property type="entry name" value="Acetylglutamate kinase-like"/>
    <property type="match status" value="1"/>
</dbReference>
<dbReference type="HAMAP" id="MF_00456">
    <property type="entry name" value="ProB"/>
    <property type="match status" value="1"/>
</dbReference>
<keyword evidence="1 8" id="KW-0963">Cytoplasm</keyword>
<dbReference type="InterPro" id="IPR001048">
    <property type="entry name" value="Asp/Glu/Uridylate_kinase"/>
</dbReference>
<comment type="function">
    <text evidence="8">Catalyzes the transfer of a phosphate group to glutamate to form L-glutamate 5-phosphate.</text>
</comment>